<evidence type="ECO:0008006" key="3">
    <source>
        <dbReference type="Google" id="ProtNLM"/>
    </source>
</evidence>
<reference evidence="1 2" key="1">
    <citation type="submission" date="2019-03" db="EMBL/GenBank/DDBJ databases">
        <title>Deep-cultivation of Planctomycetes and their phenomic and genomic characterization uncovers novel biology.</title>
        <authorList>
            <person name="Wiegand S."/>
            <person name="Jogler M."/>
            <person name="Boedeker C."/>
            <person name="Pinto D."/>
            <person name="Vollmers J."/>
            <person name="Rivas-Marin E."/>
            <person name="Kohn T."/>
            <person name="Peeters S.H."/>
            <person name="Heuer A."/>
            <person name="Rast P."/>
            <person name="Oberbeckmann S."/>
            <person name="Bunk B."/>
            <person name="Jeske O."/>
            <person name="Meyerdierks A."/>
            <person name="Storesund J.E."/>
            <person name="Kallscheuer N."/>
            <person name="Luecker S."/>
            <person name="Lage O.M."/>
            <person name="Pohl T."/>
            <person name="Merkel B.J."/>
            <person name="Hornburger P."/>
            <person name="Mueller R.-W."/>
            <person name="Bruemmer F."/>
            <person name="Labrenz M."/>
            <person name="Spormann A.M."/>
            <person name="Op den Camp H."/>
            <person name="Overmann J."/>
            <person name="Amann R."/>
            <person name="Jetten M.S.M."/>
            <person name="Mascher T."/>
            <person name="Medema M.H."/>
            <person name="Devos D.P."/>
            <person name="Kaster A.-K."/>
            <person name="Ovreas L."/>
            <person name="Rohde M."/>
            <person name="Galperin M.Y."/>
            <person name="Jogler C."/>
        </authorList>
    </citation>
    <scope>NUCLEOTIDE SEQUENCE [LARGE SCALE GENOMIC DNA]</scope>
    <source>
        <strain evidence="1 2">Enr10</strain>
    </source>
</reference>
<accession>A0A517Q3G3</accession>
<dbReference type="Proteomes" id="UP000315647">
    <property type="component" value="Chromosome"/>
</dbReference>
<proteinExistence type="predicted"/>
<evidence type="ECO:0000313" key="2">
    <source>
        <dbReference type="Proteomes" id="UP000315647"/>
    </source>
</evidence>
<gene>
    <name evidence="1" type="ORF">Enr10x_14630</name>
</gene>
<dbReference type="AlphaFoldDB" id="A0A517Q3G3"/>
<name>A0A517Q3G3_9PLAN</name>
<protein>
    <recommendedName>
        <fullName evidence="3">DUF4279 domain-containing protein</fullName>
    </recommendedName>
</protein>
<sequence length="135" mass="15084">MNSTIHYLNTDLDLISPSDLKELVKAFEAAGTSSLHVTREDDGLWHATFETDQQYAEPEPNISEMLTTIESLSEPLLNLWSTCTRREFNIGYHCGIDPWAFNQGISAALLRRLTNAGASIRFTLYPARSGNIPPN</sequence>
<organism evidence="1 2">
    <name type="scientific">Gimesia panareensis</name>
    <dbReference type="NCBI Taxonomy" id="2527978"/>
    <lineage>
        <taxon>Bacteria</taxon>
        <taxon>Pseudomonadati</taxon>
        <taxon>Planctomycetota</taxon>
        <taxon>Planctomycetia</taxon>
        <taxon>Planctomycetales</taxon>
        <taxon>Planctomycetaceae</taxon>
        <taxon>Gimesia</taxon>
    </lineage>
</organism>
<evidence type="ECO:0000313" key="1">
    <source>
        <dbReference type="EMBL" id="QDT26163.1"/>
    </source>
</evidence>
<dbReference type="EMBL" id="CP037421">
    <property type="protein sequence ID" value="QDT26163.1"/>
    <property type="molecule type" value="Genomic_DNA"/>
</dbReference>
<keyword evidence="2" id="KW-1185">Reference proteome</keyword>